<accession>A0A392P3H5</accession>
<dbReference type="Proteomes" id="UP000265520">
    <property type="component" value="Unassembled WGS sequence"/>
</dbReference>
<reference evidence="2 3" key="1">
    <citation type="journal article" date="2018" name="Front. Plant Sci.">
        <title>Red Clover (Trifolium pratense) and Zigzag Clover (T. medium) - A Picture of Genomic Similarities and Differences.</title>
        <authorList>
            <person name="Dluhosova J."/>
            <person name="Istvanek J."/>
            <person name="Nedelnik J."/>
            <person name="Repkova J."/>
        </authorList>
    </citation>
    <scope>NUCLEOTIDE SEQUENCE [LARGE SCALE GENOMIC DNA]</scope>
    <source>
        <strain evidence="3">cv. 10/8</strain>
        <tissue evidence="2">Leaf</tissue>
    </source>
</reference>
<sequence>MGGNPINVCVKTITIGSICATAGYGKTLEIKCPDGKTFSQIAFASYGNPQGKCGSFQVGVWESSDSASVIENACIGKQSCSVNVTSSTFKINNQGGNDGQLAVQLLCDGSDPEIGRVQKVKNHEKLSLNESGPESEL</sequence>
<organism evidence="2 3">
    <name type="scientific">Trifolium medium</name>
    <dbReference type="NCBI Taxonomy" id="97028"/>
    <lineage>
        <taxon>Eukaryota</taxon>
        <taxon>Viridiplantae</taxon>
        <taxon>Streptophyta</taxon>
        <taxon>Embryophyta</taxon>
        <taxon>Tracheophyta</taxon>
        <taxon>Spermatophyta</taxon>
        <taxon>Magnoliopsida</taxon>
        <taxon>eudicotyledons</taxon>
        <taxon>Gunneridae</taxon>
        <taxon>Pentapetalae</taxon>
        <taxon>rosids</taxon>
        <taxon>fabids</taxon>
        <taxon>Fabales</taxon>
        <taxon>Fabaceae</taxon>
        <taxon>Papilionoideae</taxon>
        <taxon>50 kb inversion clade</taxon>
        <taxon>NPAAA clade</taxon>
        <taxon>Hologalegina</taxon>
        <taxon>IRL clade</taxon>
        <taxon>Trifolieae</taxon>
        <taxon>Trifolium</taxon>
    </lineage>
</organism>
<protein>
    <submittedName>
        <fullName evidence="2">Beta-galactosidase</fullName>
    </submittedName>
</protein>
<dbReference type="PROSITE" id="PS50228">
    <property type="entry name" value="SUEL_LECTIN"/>
    <property type="match status" value="1"/>
</dbReference>
<dbReference type="InterPro" id="IPR043159">
    <property type="entry name" value="Lectin_gal-bd_sf"/>
</dbReference>
<dbReference type="AlphaFoldDB" id="A0A392P3H5"/>
<dbReference type="Pfam" id="PF02140">
    <property type="entry name" value="SUEL_Lectin"/>
    <property type="match status" value="1"/>
</dbReference>
<evidence type="ECO:0000259" key="1">
    <source>
        <dbReference type="PROSITE" id="PS50228"/>
    </source>
</evidence>
<dbReference type="Gene3D" id="2.60.120.740">
    <property type="match status" value="1"/>
</dbReference>
<evidence type="ECO:0000313" key="2">
    <source>
        <dbReference type="EMBL" id="MCI06611.1"/>
    </source>
</evidence>
<name>A0A392P3H5_9FABA</name>
<dbReference type="GO" id="GO:0030246">
    <property type="term" value="F:carbohydrate binding"/>
    <property type="evidence" value="ECO:0007669"/>
    <property type="project" value="InterPro"/>
</dbReference>
<evidence type="ECO:0000313" key="3">
    <source>
        <dbReference type="Proteomes" id="UP000265520"/>
    </source>
</evidence>
<dbReference type="InterPro" id="IPR000922">
    <property type="entry name" value="Lectin_gal-bd_dom"/>
</dbReference>
<comment type="caution">
    <text evidence="2">The sequence shown here is derived from an EMBL/GenBank/DDBJ whole genome shotgun (WGS) entry which is preliminary data.</text>
</comment>
<feature type="domain" description="SUEL-type lectin" evidence="1">
    <location>
        <begin position="22"/>
        <end position="108"/>
    </location>
</feature>
<dbReference type="CDD" id="cd22842">
    <property type="entry name" value="Gal_Rha_Lectin_BGal"/>
    <property type="match status" value="1"/>
</dbReference>
<keyword evidence="3" id="KW-1185">Reference proteome</keyword>
<dbReference type="EMBL" id="LXQA010062434">
    <property type="protein sequence ID" value="MCI06611.1"/>
    <property type="molecule type" value="Genomic_DNA"/>
</dbReference>
<proteinExistence type="predicted"/>